<dbReference type="PRINTS" id="PR00413">
    <property type="entry name" value="HADHALOGNASE"/>
</dbReference>
<dbReference type="RefSeq" id="WP_109984119.1">
    <property type="nucleotide sequence ID" value="NZ_JAJUIE010000014.1"/>
</dbReference>
<evidence type="ECO:0000256" key="2">
    <source>
        <dbReference type="ARBA" id="ARBA00022723"/>
    </source>
</evidence>
<comment type="cofactor">
    <cofactor evidence="1">
        <name>Mg(2+)</name>
        <dbReference type="ChEBI" id="CHEBI:18420"/>
    </cofactor>
</comment>
<evidence type="ECO:0000256" key="3">
    <source>
        <dbReference type="ARBA" id="ARBA00022801"/>
    </source>
</evidence>
<dbReference type="SUPFAM" id="SSF56784">
    <property type="entry name" value="HAD-like"/>
    <property type="match status" value="1"/>
</dbReference>
<dbReference type="GO" id="GO:0046872">
    <property type="term" value="F:metal ion binding"/>
    <property type="evidence" value="ECO:0007669"/>
    <property type="project" value="UniProtKB-KW"/>
</dbReference>
<evidence type="ECO:0000313" key="5">
    <source>
        <dbReference type="EMBL" id="PWU68438.1"/>
    </source>
</evidence>
<dbReference type="InterPro" id="IPR051400">
    <property type="entry name" value="HAD-like_hydrolase"/>
</dbReference>
<keyword evidence="2" id="KW-0479">Metal-binding</keyword>
<comment type="caution">
    <text evidence="5">The sequence shown here is derived from an EMBL/GenBank/DDBJ whole genome shotgun (WGS) entry which is preliminary data.</text>
</comment>
<dbReference type="Proteomes" id="UP000245624">
    <property type="component" value="Unassembled WGS sequence"/>
</dbReference>
<reference evidence="5 6" key="1">
    <citation type="submission" date="2018-05" db="EMBL/GenBank/DDBJ databases">
        <title>Genomic analysis of Gracilibacillus dipsosauri DD1 reveals novel features of a salt-tolerant amylase.</title>
        <authorList>
            <person name="Deutch C.E."/>
            <person name="Yang S."/>
        </authorList>
    </citation>
    <scope>NUCLEOTIDE SEQUENCE [LARGE SCALE GENOMIC DNA]</scope>
    <source>
        <strain evidence="5 6">DD1</strain>
    </source>
</reference>
<dbReference type="AlphaFoldDB" id="A0A317L0R1"/>
<dbReference type="NCBIfam" id="TIGR01662">
    <property type="entry name" value="HAD-SF-IIIA"/>
    <property type="match status" value="1"/>
</dbReference>
<dbReference type="PANTHER" id="PTHR46470">
    <property type="entry name" value="N-ACYLNEURAMINATE-9-PHOSPHATASE"/>
    <property type="match status" value="1"/>
</dbReference>
<name>A0A317L0R1_9BACI</name>
<protein>
    <submittedName>
        <fullName evidence="5">HAD family hydrolase</fullName>
    </submittedName>
</protein>
<sequence length="239" mass="28177">MDTIIFDVDDTLYDQALSFHTTFRKLIGDHFSYKDIDQIYRASRHYSEMLFDQSERGEITVFDWQIGRIIRACEDFEIPLDQEKATTFHHFYAREQANIKLFPEVIELFDLLKQSSKQLAILTNGETDHQSMKIKQLQLNQWVLSKHIYISGSYGYAKPKKEIFKIVEEELACNPNETVYVGDSYEKDIIGAKQAGWKAVWFNHRNREVPKNSRWYADKEVHSAKELLAYFQKLDSLQC</sequence>
<keyword evidence="4" id="KW-0460">Magnesium</keyword>
<dbReference type="GO" id="GO:0016791">
    <property type="term" value="F:phosphatase activity"/>
    <property type="evidence" value="ECO:0007669"/>
    <property type="project" value="TreeGrafter"/>
</dbReference>
<evidence type="ECO:0000313" key="6">
    <source>
        <dbReference type="Proteomes" id="UP000245624"/>
    </source>
</evidence>
<dbReference type="OrthoDB" id="25198at2"/>
<dbReference type="Pfam" id="PF00702">
    <property type="entry name" value="Hydrolase"/>
    <property type="match status" value="1"/>
</dbReference>
<keyword evidence="3 5" id="KW-0378">Hydrolase</keyword>
<evidence type="ECO:0000256" key="1">
    <source>
        <dbReference type="ARBA" id="ARBA00001946"/>
    </source>
</evidence>
<dbReference type="Gene3D" id="3.40.50.1000">
    <property type="entry name" value="HAD superfamily/HAD-like"/>
    <property type="match status" value="1"/>
</dbReference>
<organism evidence="5 6">
    <name type="scientific">Gracilibacillus dipsosauri</name>
    <dbReference type="NCBI Taxonomy" id="178340"/>
    <lineage>
        <taxon>Bacteria</taxon>
        <taxon>Bacillati</taxon>
        <taxon>Bacillota</taxon>
        <taxon>Bacilli</taxon>
        <taxon>Bacillales</taxon>
        <taxon>Bacillaceae</taxon>
        <taxon>Gracilibacillus</taxon>
    </lineage>
</organism>
<dbReference type="SFLD" id="SFLDS00003">
    <property type="entry name" value="Haloacid_Dehalogenase"/>
    <property type="match status" value="1"/>
</dbReference>
<keyword evidence="6" id="KW-1185">Reference proteome</keyword>
<dbReference type="InterPro" id="IPR006439">
    <property type="entry name" value="HAD-SF_hydro_IA"/>
</dbReference>
<dbReference type="Gene3D" id="1.20.120.710">
    <property type="entry name" value="Haloacid dehalogenase hydrolase-like domain"/>
    <property type="match status" value="1"/>
</dbReference>
<accession>A0A317L0R1</accession>
<dbReference type="EMBL" id="QGTD01000008">
    <property type="protein sequence ID" value="PWU68438.1"/>
    <property type="molecule type" value="Genomic_DNA"/>
</dbReference>
<proteinExistence type="predicted"/>
<dbReference type="InterPro" id="IPR036412">
    <property type="entry name" value="HAD-like_sf"/>
</dbReference>
<dbReference type="NCBIfam" id="TIGR01549">
    <property type="entry name" value="HAD-SF-IA-v1"/>
    <property type="match status" value="1"/>
</dbReference>
<dbReference type="InterPro" id="IPR006549">
    <property type="entry name" value="HAD-SF_hydro_IIIA"/>
</dbReference>
<dbReference type="InterPro" id="IPR023214">
    <property type="entry name" value="HAD_sf"/>
</dbReference>
<evidence type="ECO:0000256" key="4">
    <source>
        <dbReference type="ARBA" id="ARBA00022842"/>
    </source>
</evidence>
<dbReference type="PANTHER" id="PTHR46470:SF2">
    <property type="entry name" value="GLYCERALDEHYDE 3-PHOSPHATE PHOSPHATASE"/>
    <property type="match status" value="1"/>
</dbReference>
<dbReference type="GO" id="GO:0044281">
    <property type="term" value="P:small molecule metabolic process"/>
    <property type="evidence" value="ECO:0007669"/>
    <property type="project" value="UniProtKB-ARBA"/>
</dbReference>
<dbReference type="SFLD" id="SFLDG01129">
    <property type="entry name" value="C1.5:_HAD__Beta-PGM__Phosphata"/>
    <property type="match status" value="1"/>
</dbReference>
<gene>
    <name evidence="5" type="ORF">DLJ74_08310</name>
</gene>